<organism evidence="4 5">
    <name type="scientific">Tsukamurella paurometabola (strain ATCC 8368 / DSM 20162 / CCUG 35730 / CIP 100753 / JCM 10117 / KCTC 9821 / NBRC 16120 / NCIMB 702349 / NCTC 13040)</name>
    <name type="common">Corynebacterium paurometabolum</name>
    <dbReference type="NCBI Taxonomy" id="521096"/>
    <lineage>
        <taxon>Bacteria</taxon>
        <taxon>Bacillati</taxon>
        <taxon>Actinomycetota</taxon>
        <taxon>Actinomycetes</taxon>
        <taxon>Mycobacteriales</taxon>
        <taxon>Tsukamurellaceae</taxon>
        <taxon>Tsukamurella</taxon>
    </lineage>
</organism>
<dbReference type="eggNOG" id="ENOG50348VF">
    <property type="taxonomic scope" value="Bacteria"/>
</dbReference>
<evidence type="ECO:0000256" key="2">
    <source>
        <dbReference type="SAM" id="Phobius"/>
    </source>
</evidence>
<dbReference type="EMBL" id="CP001966">
    <property type="protein sequence ID" value="ADG79700.1"/>
    <property type="molecule type" value="Genomic_DNA"/>
</dbReference>
<protein>
    <recommendedName>
        <fullName evidence="3">DUF6542 domain-containing protein</fullName>
    </recommendedName>
</protein>
<feature type="region of interest" description="Disordered" evidence="1">
    <location>
        <begin position="133"/>
        <end position="172"/>
    </location>
</feature>
<feature type="compositionally biased region" description="Basic and acidic residues" evidence="1">
    <location>
        <begin position="427"/>
        <end position="461"/>
    </location>
</feature>
<gene>
    <name evidence="4" type="ordered locus">Tpau_3112</name>
</gene>
<keyword evidence="2" id="KW-1133">Transmembrane helix</keyword>
<dbReference type="Proteomes" id="UP000001213">
    <property type="component" value="Chromosome"/>
</dbReference>
<dbReference type="KEGG" id="tpr:Tpau_3112"/>
<feature type="compositionally biased region" description="Basic and acidic residues" evidence="1">
    <location>
        <begin position="299"/>
        <end position="335"/>
    </location>
</feature>
<keyword evidence="2" id="KW-0472">Membrane</keyword>
<feature type="compositionally biased region" description="Basic and acidic residues" evidence="1">
    <location>
        <begin position="270"/>
        <end position="280"/>
    </location>
</feature>
<feature type="transmembrane region" description="Helical" evidence="2">
    <location>
        <begin position="64"/>
        <end position="80"/>
    </location>
</feature>
<feature type="compositionally biased region" description="Basic and acidic residues" evidence="1">
    <location>
        <begin position="375"/>
        <end position="388"/>
    </location>
</feature>
<dbReference type="STRING" id="521096.Tpau_3112"/>
<feature type="transmembrane region" description="Helical" evidence="2">
    <location>
        <begin position="7"/>
        <end position="27"/>
    </location>
</feature>
<accession>D5UUY2</accession>
<feature type="compositionally biased region" description="Low complexity" evidence="1">
    <location>
        <begin position="211"/>
        <end position="236"/>
    </location>
</feature>
<feature type="domain" description="DUF6542" evidence="3">
    <location>
        <begin position="7"/>
        <end position="124"/>
    </location>
</feature>
<reference evidence="5" key="1">
    <citation type="submission" date="2010-03" db="EMBL/GenBank/DDBJ databases">
        <title>The complete chromosome of Tsukamurella paurometabola DSM 20162.</title>
        <authorList>
            <consortium name="US DOE Joint Genome Institute (JGI-PGF)"/>
            <person name="Lucas S."/>
            <person name="Copeland A."/>
            <person name="Lapidus A."/>
            <person name="Glavina del Rio T."/>
            <person name="Dalin E."/>
            <person name="Tice H."/>
            <person name="Bruce D."/>
            <person name="Goodwin L."/>
            <person name="Pitluck S."/>
            <person name="Kyrpides N."/>
            <person name="Mavromatis K."/>
            <person name="Ivanova N."/>
            <person name="Mikhailova N."/>
            <person name="Munk A.C."/>
            <person name="Brettin T."/>
            <person name="Detter J.C."/>
            <person name="Tapia R."/>
            <person name="Han C."/>
            <person name="Larimer F."/>
            <person name="Land M."/>
            <person name="Hauser L."/>
            <person name="Markowitz V."/>
            <person name="Cheng J.-F."/>
            <person name="Hugenholtz P."/>
            <person name="Woyke T."/>
            <person name="Wu D."/>
            <person name="Jando M."/>
            <person name="Brambilla E."/>
            <person name="Klenk H.-P."/>
            <person name="Eisen J.A."/>
        </authorList>
    </citation>
    <scope>NUCLEOTIDE SEQUENCE [LARGE SCALE GENOMIC DNA]</scope>
    <source>
        <strain evidence="5">ATCC 8368 / DSM 20162 / CCUG 35730 / CIP 100753 / JCM 10117 / KCTC 9821 / NBRC 16120 / NCIMB 702349 / NCTC 13040</strain>
    </source>
</reference>
<evidence type="ECO:0000259" key="3">
    <source>
        <dbReference type="Pfam" id="PF20177"/>
    </source>
</evidence>
<feature type="compositionally biased region" description="Basic and acidic residues" evidence="1">
    <location>
        <begin position="409"/>
        <end position="419"/>
    </location>
</feature>
<feature type="compositionally biased region" description="Low complexity" evidence="1">
    <location>
        <begin position="140"/>
        <end position="152"/>
    </location>
</feature>
<reference evidence="4 5" key="2">
    <citation type="journal article" date="2011" name="Stand. Genomic Sci.">
        <title>Complete genome sequence of Tsukamurella paurometabola type strain (no. 33).</title>
        <authorList>
            <person name="Munk A.C."/>
            <person name="Lapidus A."/>
            <person name="Lucas S."/>
            <person name="Nolan M."/>
            <person name="Tice H."/>
            <person name="Cheng J.F."/>
            <person name="Del Rio T.G."/>
            <person name="Goodwin L."/>
            <person name="Pitluck S."/>
            <person name="Liolios K."/>
            <person name="Huntemann M."/>
            <person name="Ivanova N."/>
            <person name="Mavromatis K."/>
            <person name="Mikhailova N."/>
            <person name="Pati A."/>
            <person name="Chen A."/>
            <person name="Palaniappan K."/>
            <person name="Tapia R."/>
            <person name="Han C."/>
            <person name="Land M."/>
            <person name="Hauser L."/>
            <person name="Chang Y.J."/>
            <person name="Jeffries C.D."/>
            <person name="Brettin T."/>
            <person name="Yasawong M."/>
            <person name="Brambilla E.M."/>
            <person name="Rohde M."/>
            <person name="Sikorski J."/>
            <person name="Goker M."/>
            <person name="Detter J.C."/>
            <person name="Woyke T."/>
            <person name="Bristow J."/>
            <person name="Eisen J.A."/>
            <person name="Markowitz V."/>
            <person name="Hugenholtz P."/>
            <person name="Kyrpides N.C."/>
            <person name="Klenk H.P."/>
        </authorList>
    </citation>
    <scope>NUCLEOTIDE SEQUENCE [LARGE SCALE GENOMIC DNA]</scope>
    <source>
        <strain evidence="5">ATCC 8368 / DSM 20162 / CCUG 35730 / CIP 100753 / JCM 10117 / KCTC 9821 / NBRC 16120 / NCIMB 702349 / NCTC 13040</strain>
    </source>
</reference>
<evidence type="ECO:0000313" key="5">
    <source>
        <dbReference type="Proteomes" id="UP000001213"/>
    </source>
</evidence>
<proteinExistence type="predicted"/>
<feature type="transmembrane region" description="Helical" evidence="2">
    <location>
        <begin position="33"/>
        <end position="52"/>
    </location>
</feature>
<dbReference type="Pfam" id="PF20177">
    <property type="entry name" value="DUF6542"/>
    <property type="match status" value="1"/>
</dbReference>
<keyword evidence="2" id="KW-0812">Transmembrane</keyword>
<feature type="compositionally biased region" description="Pro residues" evidence="1">
    <location>
        <begin position="258"/>
        <end position="269"/>
    </location>
</feature>
<dbReference type="AlphaFoldDB" id="D5UUY2"/>
<evidence type="ECO:0000313" key="4">
    <source>
        <dbReference type="EMBL" id="ADG79700.1"/>
    </source>
</evidence>
<feature type="compositionally biased region" description="Basic and acidic residues" evidence="1">
    <location>
        <begin position="348"/>
        <end position="367"/>
    </location>
</feature>
<sequence length="473" mass="51859">MLATVPGLPWWGAILTLLAFTAIGPLVSDRFAGSNAGVLAIAVGAVLAVLAVRNRSLFTAMVQPPLVMATAIPAYRWYAMPEPRSTSKILTEVMFPLVSLFPWMFWITVVVLAVGAARLVLYRRLTAAARSAQRGASTGAARSTTKTNAKTKATAKDAAGDRKPESAGLPWGDRLRAAFNRLRPTAATGAASAALAGTAATGGRAERHQSRAAASAPHRSSRRAAALADEAAPPRRGSARREETAPSTQQNRVVRPDSAPPRRPVAPRPGPDDRRADSGRVPRPRPRPITDGPLAASRDPLRDRDPREIREAQRRAQRDQPRPPRFRDADRDAIAARDPQSGPRRAVPRPESRDYRREARNLDRAREVPPPPTSRPERDRPRLPRDDYASLPRVSGGTAAQPDLPSLSRDTERAPRRAADTPSLPGKYEHYRAPRYRPLSDEKPAETDFRADFEDDAKSEPAPRPIRRHRYKD</sequence>
<keyword evidence="5" id="KW-1185">Reference proteome</keyword>
<feature type="compositionally biased region" description="Basic and acidic residues" evidence="1">
    <location>
        <begin position="154"/>
        <end position="165"/>
    </location>
</feature>
<dbReference type="InterPro" id="IPR046672">
    <property type="entry name" value="DUF6542"/>
</dbReference>
<dbReference type="HOGENOM" id="CLU_577385_0_0_11"/>
<feature type="region of interest" description="Disordered" evidence="1">
    <location>
        <begin position="198"/>
        <end position="473"/>
    </location>
</feature>
<feature type="transmembrane region" description="Helical" evidence="2">
    <location>
        <begin position="100"/>
        <end position="121"/>
    </location>
</feature>
<name>D5UUY2_TSUPD</name>
<evidence type="ECO:0000256" key="1">
    <source>
        <dbReference type="SAM" id="MobiDB-lite"/>
    </source>
</evidence>